<evidence type="ECO:0000313" key="4">
    <source>
        <dbReference type="EMBL" id="KAK3377006.1"/>
    </source>
</evidence>
<reference evidence="4" key="1">
    <citation type="journal article" date="2023" name="Mol. Phylogenet. Evol.">
        <title>Genome-scale phylogeny and comparative genomics of the fungal order Sordariales.</title>
        <authorList>
            <person name="Hensen N."/>
            <person name="Bonometti L."/>
            <person name="Westerberg I."/>
            <person name="Brannstrom I.O."/>
            <person name="Guillou S."/>
            <person name="Cros-Aarteil S."/>
            <person name="Calhoun S."/>
            <person name="Haridas S."/>
            <person name="Kuo A."/>
            <person name="Mondo S."/>
            <person name="Pangilinan J."/>
            <person name="Riley R."/>
            <person name="LaButti K."/>
            <person name="Andreopoulos B."/>
            <person name="Lipzen A."/>
            <person name="Chen C."/>
            <person name="Yan M."/>
            <person name="Daum C."/>
            <person name="Ng V."/>
            <person name="Clum A."/>
            <person name="Steindorff A."/>
            <person name="Ohm R.A."/>
            <person name="Martin F."/>
            <person name="Silar P."/>
            <person name="Natvig D.O."/>
            <person name="Lalanne C."/>
            <person name="Gautier V."/>
            <person name="Ament-Velasquez S.L."/>
            <person name="Kruys A."/>
            <person name="Hutchinson M.I."/>
            <person name="Powell A.J."/>
            <person name="Barry K."/>
            <person name="Miller A.N."/>
            <person name="Grigoriev I.V."/>
            <person name="Debuchy R."/>
            <person name="Gladieux P."/>
            <person name="Hiltunen Thoren M."/>
            <person name="Johannesson H."/>
        </authorList>
    </citation>
    <scope>NUCLEOTIDE SEQUENCE</scope>
    <source>
        <strain evidence="4">CBS 958.72</strain>
    </source>
</reference>
<dbReference type="PANTHER" id="PTHR43785">
    <property type="entry name" value="GAMMA-GLUTAMYLPUTRESCINE SYNTHETASE"/>
    <property type="match status" value="1"/>
</dbReference>
<dbReference type="AlphaFoldDB" id="A0AAE0NAP7"/>
<dbReference type="Proteomes" id="UP001287356">
    <property type="component" value="Unassembled WGS sequence"/>
</dbReference>
<organism evidence="4 5">
    <name type="scientific">Lasiosphaeria ovina</name>
    <dbReference type="NCBI Taxonomy" id="92902"/>
    <lineage>
        <taxon>Eukaryota</taxon>
        <taxon>Fungi</taxon>
        <taxon>Dikarya</taxon>
        <taxon>Ascomycota</taxon>
        <taxon>Pezizomycotina</taxon>
        <taxon>Sordariomycetes</taxon>
        <taxon>Sordariomycetidae</taxon>
        <taxon>Sordariales</taxon>
        <taxon>Lasiosphaeriaceae</taxon>
        <taxon>Lasiosphaeria</taxon>
    </lineage>
</organism>
<dbReference type="SMART" id="SM01230">
    <property type="entry name" value="Gln-synt_C"/>
    <property type="match status" value="1"/>
</dbReference>
<evidence type="ECO:0000256" key="2">
    <source>
        <dbReference type="RuleBase" id="RU000384"/>
    </source>
</evidence>
<keyword evidence="1" id="KW-0436">Ligase</keyword>
<comment type="caution">
    <text evidence="4">The sequence shown here is derived from an EMBL/GenBank/DDBJ whole genome shotgun (WGS) entry which is preliminary data.</text>
</comment>
<dbReference type="InterPro" id="IPR014746">
    <property type="entry name" value="Gln_synth/guanido_kin_cat_dom"/>
</dbReference>
<accession>A0AAE0NAP7</accession>
<proteinExistence type="inferred from homology"/>
<dbReference type="PANTHER" id="PTHR43785:SF2">
    <property type="entry name" value="TYPE-1 GLUTAMINE SYNTHETASE 1"/>
    <property type="match status" value="1"/>
</dbReference>
<sequence length="409" mass="45638">METGEAVTLVDYFLRNHPGIEFIRLQWVDYSSVLRTRAVTKARCRSIAAGSDSYSLAQNCMVIPVSTAPQCSPDGIEPWSLRPDWRSLTVCSSGGASKHHRNASVMCFVAQLALEDPFARCRRKLLSDLLDDFSRQQQQQQHNQAAKPDGHRPGLLMGFEIEFVLLDSSFDIATLSALERTMTTGLSILEEIVWQLESVQETIRTVCLEYQVRATTAPRPVLGGGAPKSGCHVHLSLNDPTLGAPSSFLAGAVKKVKPLCAFGLANYDSYCRVVGDCAGEWVGWGTRNKDLPICQVGPERWEFRFLDTTANVYLFIAALLAAGKAGLRAKYDLLPSRDCNLAWLGNFGITEQMPKTLREALDAAKDDTEVQSWVGRELFTQYIKVKEKEVETFGKMTDQDRRRKILEYF</sequence>
<keyword evidence="5" id="KW-1185">Reference proteome</keyword>
<evidence type="ECO:0000259" key="3">
    <source>
        <dbReference type="SMART" id="SM01230"/>
    </source>
</evidence>
<reference evidence="4" key="2">
    <citation type="submission" date="2023-06" db="EMBL/GenBank/DDBJ databases">
        <authorList>
            <consortium name="Lawrence Berkeley National Laboratory"/>
            <person name="Haridas S."/>
            <person name="Hensen N."/>
            <person name="Bonometti L."/>
            <person name="Westerberg I."/>
            <person name="Brannstrom I.O."/>
            <person name="Guillou S."/>
            <person name="Cros-Aarteil S."/>
            <person name="Calhoun S."/>
            <person name="Kuo A."/>
            <person name="Mondo S."/>
            <person name="Pangilinan J."/>
            <person name="Riley R."/>
            <person name="Labutti K."/>
            <person name="Andreopoulos B."/>
            <person name="Lipzen A."/>
            <person name="Chen C."/>
            <person name="Yanf M."/>
            <person name="Daum C."/>
            <person name="Ng V."/>
            <person name="Clum A."/>
            <person name="Steindorff A."/>
            <person name="Ohm R."/>
            <person name="Martin F."/>
            <person name="Silar P."/>
            <person name="Natvig D."/>
            <person name="Lalanne C."/>
            <person name="Gautier V."/>
            <person name="Ament-Velasquez S.L."/>
            <person name="Kruys A."/>
            <person name="Hutchinson M.I."/>
            <person name="Powell A.J."/>
            <person name="Barry K."/>
            <person name="Miller A.N."/>
            <person name="Grigoriev I.V."/>
            <person name="Debuchy R."/>
            <person name="Gladieux P."/>
            <person name="Thoren M.H."/>
            <person name="Johannesson H."/>
        </authorList>
    </citation>
    <scope>NUCLEOTIDE SEQUENCE</scope>
    <source>
        <strain evidence="4">CBS 958.72</strain>
    </source>
</reference>
<dbReference type="Pfam" id="PF00120">
    <property type="entry name" value="Gln-synt_C"/>
    <property type="match status" value="1"/>
</dbReference>
<evidence type="ECO:0000256" key="1">
    <source>
        <dbReference type="ARBA" id="ARBA00022598"/>
    </source>
</evidence>
<comment type="similarity">
    <text evidence="2">Belongs to the glutamine synthetase family.</text>
</comment>
<dbReference type="Gene3D" id="3.30.590.10">
    <property type="entry name" value="Glutamine synthetase/guanido kinase, catalytic domain"/>
    <property type="match status" value="1"/>
</dbReference>
<feature type="domain" description="GS catalytic" evidence="3">
    <location>
        <begin position="131"/>
        <end position="323"/>
    </location>
</feature>
<dbReference type="EMBL" id="JAULSN010000003">
    <property type="protein sequence ID" value="KAK3377006.1"/>
    <property type="molecule type" value="Genomic_DNA"/>
</dbReference>
<dbReference type="GO" id="GO:0004356">
    <property type="term" value="F:glutamine synthetase activity"/>
    <property type="evidence" value="ECO:0007669"/>
    <property type="project" value="InterPro"/>
</dbReference>
<evidence type="ECO:0000313" key="5">
    <source>
        <dbReference type="Proteomes" id="UP001287356"/>
    </source>
</evidence>
<name>A0AAE0NAP7_9PEZI</name>
<dbReference type="SUPFAM" id="SSF55931">
    <property type="entry name" value="Glutamine synthetase/guanido kinase"/>
    <property type="match status" value="1"/>
</dbReference>
<dbReference type="InterPro" id="IPR008146">
    <property type="entry name" value="Gln_synth_cat_dom"/>
</dbReference>
<protein>
    <submittedName>
        <fullName evidence="4">Protein fluG</fullName>
    </submittedName>
</protein>
<gene>
    <name evidence="4" type="ORF">B0T24DRAFT_701089</name>
</gene>